<dbReference type="Proteomes" id="UP001066276">
    <property type="component" value="Chromosome 4_2"/>
</dbReference>
<name>A0AAV7SUE3_PLEWA</name>
<dbReference type="EMBL" id="JANPWB010000008">
    <property type="protein sequence ID" value="KAJ1167716.1"/>
    <property type="molecule type" value="Genomic_DNA"/>
</dbReference>
<feature type="region of interest" description="Disordered" evidence="1">
    <location>
        <begin position="1"/>
        <end position="28"/>
    </location>
</feature>
<sequence>TPQTPNLHPTPPPPRPRRRREPGNVCTGSCSAAEHRSLFSEHHACSHMTEDRLINDPGCQTQQVFHL</sequence>
<protein>
    <submittedName>
        <fullName evidence="2">Uncharacterized protein</fullName>
    </submittedName>
</protein>
<dbReference type="AlphaFoldDB" id="A0AAV7SUE3"/>
<accession>A0AAV7SUE3</accession>
<proteinExistence type="predicted"/>
<keyword evidence="3" id="KW-1185">Reference proteome</keyword>
<comment type="caution">
    <text evidence="2">The sequence shown here is derived from an EMBL/GenBank/DDBJ whole genome shotgun (WGS) entry which is preliminary data.</text>
</comment>
<evidence type="ECO:0000256" key="1">
    <source>
        <dbReference type="SAM" id="MobiDB-lite"/>
    </source>
</evidence>
<feature type="non-terminal residue" evidence="2">
    <location>
        <position position="67"/>
    </location>
</feature>
<evidence type="ECO:0000313" key="3">
    <source>
        <dbReference type="Proteomes" id="UP001066276"/>
    </source>
</evidence>
<reference evidence="2" key="1">
    <citation type="journal article" date="2022" name="bioRxiv">
        <title>Sequencing and chromosome-scale assembly of the giantPleurodeles waltlgenome.</title>
        <authorList>
            <person name="Brown T."/>
            <person name="Elewa A."/>
            <person name="Iarovenko S."/>
            <person name="Subramanian E."/>
            <person name="Araus A.J."/>
            <person name="Petzold A."/>
            <person name="Susuki M."/>
            <person name="Suzuki K.-i.T."/>
            <person name="Hayashi T."/>
            <person name="Toyoda A."/>
            <person name="Oliveira C."/>
            <person name="Osipova E."/>
            <person name="Leigh N.D."/>
            <person name="Simon A."/>
            <person name="Yun M.H."/>
        </authorList>
    </citation>
    <scope>NUCLEOTIDE SEQUENCE</scope>
    <source>
        <strain evidence="2">20211129_DDA</strain>
        <tissue evidence="2">Liver</tissue>
    </source>
</reference>
<feature type="non-terminal residue" evidence="2">
    <location>
        <position position="1"/>
    </location>
</feature>
<organism evidence="2 3">
    <name type="scientific">Pleurodeles waltl</name>
    <name type="common">Iberian ribbed newt</name>
    <dbReference type="NCBI Taxonomy" id="8319"/>
    <lineage>
        <taxon>Eukaryota</taxon>
        <taxon>Metazoa</taxon>
        <taxon>Chordata</taxon>
        <taxon>Craniata</taxon>
        <taxon>Vertebrata</taxon>
        <taxon>Euteleostomi</taxon>
        <taxon>Amphibia</taxon>
        <taxon>Batrachia</taxon>
        <taxon>Caudata</taxon>
        <taxon>Salamandroidea</taxon>
        <taxon>Salamandridae</taxon>
        <taxon>Pleurodelinae</taxon>
        <taxon>Pleurodeles</taxon>
    </lineage>
</organism>
<evidence type="ECO:0000313" key="2">
    <source>
        <dbReference type="EMBL" id="KAJ1167716.1"/>
    </source>
</evidence>
<gene>
    <name evidence="2" type="ORF">NDU88_008105</name>
</gene>